<feature type="transmembrane region" description="Helical" evidence="1">
    <location>
        <begin position="46"/>
        <end position="66"/>
    </location>
</feature>
<dbReference type="GeneID" id="54479094"/>
<gene>
    <name evidence="2" type="ORF">BDY17DRAFT_346085</name>
</gene>
<organism evidence="2 3">
    <name type="scientific">Neohortaea acidophila</name>
    <dbReference type="NCBI Taxonomy" id="245834"/>
    <lineage>
        <taxon>Eukaryota</taxon>
        <taxon>Fungi</taxon>
        <taxon>Dikarya</taxon>
        <taxon>Ascomycota</taxon>
        <taxon>Pezizomycotina</taxon>
        <taxon>Dothideomycetes</taxon>
        <taxon>Dothideomycetidae</taxon>
        <taxon>Mycosphaerellales</taxon>
        <taxon>Teratosphaeriaceae</taxon>
        <taxon>Neohortaea</taxon>
    </lineage>
</organism>
<reference evidence="2" key="1">
    <citation type="journal article" date="2020" name="Stud. Mycol.">
        <title>101 Dothideomycetes genomes: a test case for predicting lifestyles and emergence of pathogens.</title>
        <authorList>
            <person name="Haridas S."/>
            <person name="Albert R."/>
            <person name="Binder M."/>
            <person name="Bloem J."/>
            <person name="Labutti K."/>
            <person name="Salamov A."/>
            <person name="Andreopoulos B."/>
            <person name="Baker S."/>
            <person name="Barry K."/>
            <person name="Bills G."/>
            <person name="Bluhm B."/>
            <person name="Cannon C."/>
            <person name="Castanera R."/>
            <person name="Culley D."/>
            <person name="Daum C."/>
            <person name="Ezra D."/>
            <person name="Gonzalez J."/>
            <person name="Henrissat B."/>
            <person name="Kuo A."/>
            <person name="Liang C."/>
            <person name="Lipzen A."/>
            <person name="Lutzoni F."/>
            <person name="Magnuson J."/>
            <person name="Mondo S."/>
            <person name="Nolan M."/>
            <person name="Ohm R."/>
            <person name="Pangilinan J."/>
            <person name="Park H.-J."/>
            <person name="Ramirez L."/>
            <person name="Alfaro M."/>
            <person name="Sun H."/>
            <person name="Tritt A."/>
            <person name="Yoshinaga Y."/>
            <person name="Zwiers L.-H."/>
            <person name="Turgeon B."/>
            <person name="Goodwin S."/>
            <person name="Spatafora J."/>
            <person name="Crous P."/>
            <person name="Grigoriev I."/>
        </authorList>
    </citation>
    <scope>NUCLEOTIDE SEQUENCE</scope>
    <source>
        <strain evidence="2">CBS 113389</strain>
    </source>
</reference>
<name>A0A6A6PUR6_9PEZI</name>
<dbReference type="AlphaFoldDB" id="A0A6A6PUR6"/>
<accession>A0A6A6PUR6</accession>
<proteinExistence type="predicted"/>
<sequence length="143" mass="15795">MEDLTHAINSLVQSPTTIYYLIDTAVILFISSAATRGNFSKAHARFLTFGLPWLLARVVLLLNGYLRDAAQWGVPKLLEHPAAHRVLVEQLGLDADYWVQALPTGVQVFVAAVLAFNARWIGEVVGGRIVRGEGAREQRQSRS</sequence>
<keyword evidence="1" id="KW-0472">Membrane</keyword>
<evidence type="ECO:0000256" key="1">
    <source>
        <dbReference type="SAM" id="Phobius"/>
    </source>
</evidence>
<evidence type="ECO:0000313" key="3">
    <source>
        <dbReference type="Proteomes" id="UP000799767"/>
    </source>
</evidence>
<dbReference type="Proteomes" id="UP000799767">
    <property type="component" value="Unassembled WGS sequence"/>
</dbReference>
<keyword evidence="3" id="KW-1185">Reference proteome</keyword>
<evidence type="ECO:0000313" key="2">
    <source>
        <dbReference type="EMBL" id="KAF2483516.1"/>
    </source>
</evidence>
<keyword evidence="1" id="KW-1133">Transmembrane helix</keyword>
<feature type="transmembrane region" description="Helical" evidence="1">
    <location>
        <begin position="17"/>
        <end position="34"/>
    </location>
</feature>
<dbReference type="EMBL" id="MU001635">
    <property type="protein sequence ID" value="KAF2483516.1"/>
    <property type="molecule type" value="Genomic_DNA"/>
</dbReference>
<keyword evidence="1" id="KW-0812">Transmembrane</keyword>
<protein>
    <submittedName>
        <fullName evidence="2">Uncharacterized protein</fullName>
    </submittedName>
</protein>
<dbReference type="RefSeq" id="XP_033590086.1">
    <property type="nucleotide sequence ID" value="XM_033738092.1"/>
</dbReference>